<keyword evidence="1" id="KW-1133">Transmembrane helix</keyword>
<feature type="transmembrane region" description="Helical" evidence="1">
    <location>
        <begin position="130"/>
        <end position="150"/>
    </location>
</feature>
<evidence type="ECO:0000313" key="3">
    <source>
        <dbReference type="Proteomes" id="UP001597541"/>
    </source>
</evidence>
<dbReference type="PROSITE" id="PS51257">
    <property type="entry name" value="PROKAR_LIPOPROTEIN"/>
    <property type="match status" value="1"/>
</dbReference>
<dbReference type="EMBL" id="JBHUME010000005">
    <property type="protein sequence ID" value="MFD2611887.1"/>
    <property type="molecule type" value="Genomic_DNA"/>
</dbReference>
<dbReference type="Proteomes" id="UP001597541">
    <property type="component" value="Unassembled WGS sequence"/>
</dbReference>
<proteinExistence type="predicted"/>
<sequence length="208" mass="22012">MKFSLAHSSKWSIFIAGVSFLLACIFSIASTALLEDAAWSIGMLIVFLLILVGIVFDVMGLSAAAASETPFHAMASEKVKGARQAIGIVRNADRFSNFCNDVIGDICGVISGTATALVVLKLMISVNAENSALSTVVSVVFAGLVSAFTVGGKAMGKSFAIHYSTEIVLSIGKFFHILEQNLGIRVFNSKKSKSKNGKRGNKRAARSD</sequence>
<reference evidence="3" key="1">
    <citation type="journal article" date="2019" name="Int. J. Syst. Evol. Microbiol.">
        <title>The Global Catalogue of Microorganisms (GCM) 10K type strain sequencing project: providing services to taxonomists for standard genome sequencing and annotation.</title>
        <authorList>
            <consortium name="The Broad Institute Genomics Platform"/>
            <consortium name="The Broad Institute Genome Sequencing Center for Infectious Disease"/>
            <person name="Wu L."/>
            <person name="Ma J."/>
        </authorList>
    </citation>
    <scope>NUCLEOTIDE SEQUENCE [LARGE SCALE GENOMIC DNA]</scope>
    <source>
        <strain evidence="3">KCTC 3950</strain>
    </source>
</reference>
<evidence type="ECO:0000313" key="2">
    <source>
        <dbReference type="EMBL" id="MFD2611887.1"/>
    </source>
</evidence>
<comment type="caution">
    <text evidence="2">The sequence shown here is derived from an EMBL/GenBank/DDBJ whole genome shotgun (WGS) entry which is preliminary data.</text>
</comment>
<feature type="transmembrane region" description="Helical" evidence="1">
    <location>
        <begin position="102"/>
        <end position="124"/>
    </location>
</feature>
<feature type="transmembrane region" description="Helical" evidence="1">
    <location>
        <begin position="12"/>
        <end position="33"/>
    </location>
</feature>
<name>A0ABW5PC53_9BACL</name>
<keyword evidence="1" id="KW-0472">Membrane</keyword>
<protein>
    <recommendedName>
        <fullName evidence="4">CNNM transmembrane domain-containing protein</fullName>
    </recommendedName>
</protein>
<keyword evidence="1" id="KW-0812">Transmembrane</keyword>
<keyword evidence="3" id="KW-1185">Reference proteome</keyword>
<feature type="transmembrane region" description="Helical" evidence="1">
    <location>
        <begin position="39"/>
        <end position="66"/>
    </location>
</feature>
<evidence type="ECO:0000256" key="1">
    <source>
        <dbReference type="SAM" id="Phobius"/>
    </source>
</evidence>
<accession>A0ABW5PC53</accession>
<gene>
    <name evidence="2" type="ORF">ACFSUF_05550</name>
</gene>
<dbReference type="RefSeq" id="WP_377600939.1">
    <property type="nucleotide sequence ID" value="NZ_JBHUME010000005.1"/>
</dbReference>
<evidence type="ECO:0008006" key="4">
    <source>
        <dbReference type="Google" id="ProtNLM"/>
    </source>
</evidence>
<organism evidence="2 3">
    <name type="scientific">Paenibacillus gansuensis</name>
    <dbReference type="NCBI Taxonomy" id="306542"/>
    <lineage>
        <taxon>Bacteria</taxon>
        <taxon>Bacillati</taxon>
        <taxon>Bacillota</taxon>
        <taxon>Bacilli</taxon>
        <taxon>Bacillales</taxon>
        <taxon>Paenibacillaceae</taxon>
        <taxon>Paenibacillus</taxon>
    </lineage>
</organism>